<feature type="domain" description="Reverse transcriptase" evidence="2">
    <location>
        <begin position="1"/>
        <end position="309"/>
    </location>
</feature>
<evidence type="ECO:0000313" key="4">
    <source>
        <dbReference type="Proteomes" id="UP000604046"/>
    </source>
</evidence>
<feature type="region of interest" description="Disordered" evidence="1">
    <location>
        <begin position="683"/>
        <end position="725"/>
    </location>
</feature>
<dbReference type="PROSITE" id="PS50878">
    <property type="entry name" value="RT_POL"/>
    <property type="match status" value="1"/>
</dbReference>
<dbReference type="Pfam" id="PF00078">
    <property type="entry name" value="RVT_1"/>
    <property type="match status" value="1"/>
</dbReference>
<dbReference type="InterPro" id="IPR013087">
    <property type="entry name" value="Znf_C2H2_type"/>
</dbReference>
<dbReference type="EMBL" id="CAJNDS010002575">
    <property type="protein sequence ID" value="CAE7531311.1"/>
    <property type="molecule type" value="Genomic_DNA"/>
</dbReference>
<protein>
    <submittedName>
        <fullName evidence="3">Jockey\pol protein</fullName>
    </submittedName>
</protein>
<dbReference type="Proteomes" id="UP000604046">
    <property type="component" value="Unassembled WGS sequence"/>
</dbReference>
<evidence type="ECO:0000313" key="3">
    <source>
        <dbReference type="EMBL" id="CAE7531311.1"/>
    </source>
</evidence>
<gene>
    <name evidence="3" type="primary">jockey\pol</name>
    <name evidence="3" type="ORF">SNAT2548_LOCUS29767</name>
</gene>
<feature type="compositionally biased region" description="Basic and acidic residues" evidence="1">
    <location>
        <begin position="694"/>
        <end position="704"/>
    </location>
</feature>
<reference evidence="3" key="1">
    <citation type="submission" date="2021-02" db="EMBL/GenBank/DDBJ databases">
        <authorList>
            <person name="Dougan E. K."/>
            <person name="Rhodes N."/>
            <person name="Thang M."/>
            <person name="Chan C."/>
        </authorList>
    </citation>
    <scope>NUCLEOTIDE SEQUENCE</scope>
</reference>
<organism evidence="3 4">
    <name type="scientific">Symbiodinium natans</name>
    <dbReference type="NCBI Taxonomy" id="878477"/>
    <lineage>
        <taxon>Eukaryota</taxon>
        <taxon>Sar</taxon>
        <taxon>Alveolata</taxon>
        <taxon>Dinophyceae</taxon>
        <taxon>Suessiales</taxon>
        <taxon>Symbiodiniaceae</taxon>
        <taxon>Symbiodinium</taxon>
    </lineage>
</organism>
<evidence type="ECO:0000259" key="2">
    <source>
        <dbReference type="PROSITE" id="PS50878"/>
    </source>
</evidence>
<feature type="region of interest" description="Disordered" evidence="1">
    <location>
        <begin position="565"/>
        <end position="593"/>
    </location>
</feature>
<comment type="caution">
    <text evidence="3">The sequence shown here is derived from an EMBL/GenBank/DDBJ whole genome shotgun (WGS) entry which is preliminary data.</text>
</comment>
<dbReference type="PROSITE" id="PS00028">
    <property type="entry name" value="ZINC_FINGER_C2H2_1"/>
    <property type="match status" value="1"/>
</dbReference>
<dbReference type="InterPro" id="IPR000477">
    <property type="entry name" value="RT_dom"/>
</dbReference>
<name>A0A812TP92_9DINO</name>
<keyword evidence="4" id="KW-1185">Reference proteome</keyword>
<dbReference type="PANTHER" id="PTHR19446">
    <property type="entry name" value="REVERSE TRANSCRIPTASES"/>
    <property type="match status" value="1"/>
</dbReference>
<proteinExistence type="predicted"/>
<accession>A0A812TP92</accession>
<dbReference type="AlphaFoldDB" id="A0A812TP92"/>
<dbReference type="OrthoDB" id="429613at2759"/>
<sequence length="946" mass="105820">MQAIVAYSNATFALSRLNVRKAVPSHCAPAAAWRHFAADSQSRLAIAAALAQQIQAHIQPILDHMPQYAYCSGRGCSDAILRVHQHFEQVEGLQQSQASNRFRMKSGAKQLRCYGGMCLSLDLSKAFDSVCRDKLTQSLLDGISNDVISAVQQLHRSAKYVFRLDRETGHTLTTCGIKQGCRAAPALWTCLTLSIMESLVHRRSIEWLHRTLTAFADDFCGCWAITSACELLKAVKDLELILDILASFRLQVNFQKTALLISVKGKDAKATLNTLLVHKAGVPHLKVQVQGKEQLLKICESHTYLGTKLAYRNRRDLNVAHRISAAQTRYQQIRKVLNGRNPLSTKYRLRLWAACVNSSLLYSLEAVGCSLKGLRKLYTLATRHIRAILKLPAHLSRVTDVTIWDTAGLQPPEQHILQRMQKFSDSRDPSCSPHGPDLVNNSSVVQQIGALLSQHQVHLLRLAEERATTQADGSDQEFAVGVPCQHCGLELPTQHALRIHIGLKHKTQQRDDQPKMVTFSAQQHAVDGMPTCRLCQRSFTKWRQLKLHIERGSCPRLGGSSFLLSPPAPDNHLLPGRQQPTASTAQRQETPDASSEAVVENSAYLPLVHQPDFRSRIHNWEKLLVCRETKDSRRLPPLCLSFKRQFTRNRSCKYCGTTVGAASRMSGALESEIFAHCMPSGQLGAKPAVSTEQPQKRPRPEHTGRSQGRRRPFGPQGGSNTYQAQAPMDPTLRLMSKLILKHEATLPGVRFRQDEHSLLPNLMQVSKEWHDKRAAGDMSLTSPLKTVLMGCLLQELLARLQRVASTEQGQDSLRKAKWINESGSWNYLKWSQRERRLILDENREPLSHAEATRTLSTLHTQMSGAIIQHFQSTQPLWRLSEQGHQQATFELEIALRGAAAEETWTLFRSLCGSAVTNLAGFSMKVDDQPRQHLAKELANLTYVGGL</sequence>
<feature type="compositionally biased region" description="Polar residues" evidence="1">
    <location>
        <begin position="578"/>
        <end position="593"/>
    </location>
</feature>
<evidence type="ECO:0000256" key="1">
    <source>
        <dbReference type="SAM" id="MobiDB-lite"/>
    </source>
</evidence>